<evidence type="ECO:0000256" key="3">
    <source>
        <dbReference type="ARBA" id="ARBA00022741"/>
    </source>
</evidence>
<reference evidence="6 7" key="1">
    <citation type="journal article" date="2018" name="Nat. Biotechnol.">
        <title>A standardized bacterial taxonomy based on genome phylogeny substantially revises the tree of life.</title>
        <authorList>
            <person name="Parks D.H."/>
            <person name="Chuvochina M."/>
            <person name="Waite D.W."/>
            <person name="Rinke C."/>
            <person name="Skarshewski A."/>
            <person name="Chaumeil P.A."/>
            <person name="Hugenholtz P."/>
        </authorList>
    </citation>
    <scope>NUCLEOTIDE SEQUENCE [LARGE SCALE GENOMIC DNA]</scope>
    <source>
        <strain evidence="6">UBA8739</strain>
    </source>
</reference>
<dbReference type="SUPFAM" id="SSF52540">
    <property type="entry name" value="P-loop containing nucleoside triphosphate hydrolases"/>
    <property type="match status" value="1"/>
</dbReference>
<dbReference type="CDD" id="cd03230">
    <property type="entry name" value="ABC_DR_subfamily_A"/>
    <property type="match status" value="1"/>
</dbReference>
<dbReference type="Gene3D" id="3.40.50.300">
    <property type="entry name" value="P-loop containing nucleotide triphosphate hydrolases"/>
    <property type="match status" value="1"/>
</dbReference>
<dbReference type="PROSITE" id="PS50893">
    <property type="entry name" value="ABC_TRANSPORTER_2"/>
    <property type="match status" value="1"/>
</dbReference>
<keyword evidence="4 6" id="KW-0067">ATP-binding</keyword>
<dbReference type="InterPro" id="IPR027417">
    <property type="entry name" value="P-loop_NTPase"/>
</dbReference>
<gene>
    <name evidence="6" type="ORF">DCK97_15245</name>
</gene>
<sequence length="330" mass="35032">MTPEFSSRPEGGAIAATPAGPPVIEARGLVKRYGAAVAVAGIDLQVGAGEVVGLLGPNGAGKTTTILMLLGLTEASAGQVRILGHDPLREPLAVKRRVGYLPDQVGFYEAMTARENLAYTARLAGIDGSEAARRILAALERVRLVEVAGRRVSTFSRGMRQRLGIAELLMRDCRVVILDEPTSGLDPQSTRELLALIRSLAADGMTVLLSSHMLDVVETVCTRVALFNRGRIGFIGTVEALAARIGGGVYVIEVEADAGDLPGLLSGLDGIEAVIPTAHGGWQIEARADLRAAIARRLVEAGIALHTLDLRRVRLDEAYGRFFEEADRDA</sequence>
<keyword evidence="2" id="KW-0813">Transport</keyword>
<keyword evidence="3" id="KW-0547">Nucleotide-binding</keyword>
<dbReference type="PANTHER" id="PTHR43335:SF11">
    <property type="entry name" value="ABC TRANSPORTER RELATED"/>
    <property type="match status" value="1"/>
</dbReference>
<accession>A0A3B9ILN9</accession>
<name>A0A3B9ILN9_9PROT</name>
<dbReference type="EMBL" id="DMAI01000243">
    <property type="protein sequence ID" value="HAE48771.1"/>
    <property type="molecule type" value="Genomic_DNA"/>
</dbReference>
<proteinExistence type="inferred from homology"/>
<organism evidence="6 7">
    <name type="scientific">Tistrella mobilis</name>
    <dbReference type="NCBI Taxonomy" id="171437"/>
    <lineage>
        <taxon>Bacteria</taxon>
        <taxon>Pseudomonadati</taxon>
        <taxon>Pseudomonadota</taxon>
        <taxon>Alphaproteobacteria</taxon>
        <taxon>Geminicoccales</taxon>
        <taxon>Geminicoccaceae</taxon>
        <taxon>Tistrella</taxon>
    </lineage>
</organism>
<dbReference type="PANTHER" id="PTHR43335">
    <property type="entry name" value="ABC TRANSPORTER, ATP-BINDING PROTEIN"/>
    <property type="match status" value="1"/>
</dbReference>
<dbReference type="SMART" id="SM00382">
    <property type="entry name" value="AAA"/>
    <property type="match status" value="1"/>
</dbReference>
<dbReference type="AlphaFoldDB" id="A0A3B9ILN9"/>
<dbReference type="GeneID" id="97242337"/>
<evidence type="ECO:0000313" key="7">
    <source>
        <dbReference type="Proteomes" id="UP000257706"/>
    </source>
</evidence>
<dbReference type="OrthoDB" id="9778547at2"/>
<dbReference type="InterPro" id="IPR003593">
    <property type="entry name" value="AAA+_ATPase"/>
</dbReference>
<evidence type="ECO:0000313" key="6">
    <source>
        <dbReference type="EMBL" id="HAE48771.1"/>
    </source>
</evidence>
<dbReference type="RefSeq" id="WP_082828503.1">
    <property type="nucleotide sequence ID" value="NZ_CP121027.1"/>
</dbReference>
<dbReference type="InterPro" id="IPR003439">
    <property type="entry name" value="ABC_transporter-like_ATP-bd"/>
</dbReference>
<comment type="similarity">
    <text evidence="1">Belongs to the ABC transporter superfamily.</text>
</comment>
<evidence type="ECO:0000256" key="2">
    <source>
        <dbReference type="ARBA" id="ARBA00022448"/>
    </source>
</evidence>
<dbReference type="Pfam" id="PF00005">
    <property type="entry name" value="ABC_tran"/>
    <property type="match status" value="1"/>
</dbReference>
<dbReference type="Proteomes" id="UP000257706">
    <property type="component" value="Unassembled WGS sequence"/>
</dbReference>
<evidence type="ECO:0000259" key="5">
    <source>
        <dbReference type="PROSITE" id="PS50893"/>
    </source>
</evidence>
<dbReference type="GO" id="GO:0005524">
    <property type="term" value="F:ATP binding"/>
    <property type="evidence" value="ECO:0007669"/>
    <property type="project" value="UniProtKB-KW"/>
</dbReference>
<protein>
    <submittedName>
        <fullName evidence="6">ABC transporter ATP-binding protein</fullName>
    </submittedName>
</protein>
<comment type="caution">
    <text evidence="6">The sequence shown here is derived from an EMBL/GenBank/DDBJ whole genome shotgun (WGS) entry which is preliminary data.</text>
</comment>
<evidence type="ECO:0000256" key="4">
    <source>
        <dbReference type="ARBA" id="ARBA00022840"/>
    </source>
</evidence>
<dbReference type="GO" id="GO:0016887">
    <property type="term" value="F:ATP hydrolysis activity"/>
    <property type="evidence" value="ECO:0007669"/>
    <property type="project" value="InterPro"/>
</dbReference>
<evidence type="ECO:0000256" key="1">
    <source>
        <dbReference type="ARBA" id="ARBA00005417"/>
    </source>
</evidence>
<feature type="domain" description="ABC transporter" evidence="5">
    <location>
        <begin position="24"/>
        <end position="254"/>
    </location>
</feature>